<proteinExistence type="predicted"/>
<name>A0A9P4T6U8_CURKU</name>
<feature type="region of interest" description="Disordered" evidence="1">
    <location>
        <begin position="368"/>
        <end position="389"/>
    </location>
</feature>
<gene>
    <name evidence="2" type="ORF">E8E13_000027</name>
</gene>
<dbReference type="OrthoDB" id="3507397at2759"/>
<keyword evidence="3" id="KW-1185">Reference proteome</keyword>
<comment type="caution">
    <text evidence="2">The sequence shown here is derived from an EMBL/GenBank/DDBJ whole genome shotgun (WGS) entry which is preliminary data.</text>
</comment>
<feature type="compositionally biased region" description="Polar residues" evidence="1">
    <location>
        <begin position="368"/>
        <end position="384"/>
    </location>
</feature>
<reference evidence="2" key="1">
    <citation type="submission" date="2019-04" db="EMBL/GenBank/DDBJ databases">
        <title>Sequencing of skin fungus with MAO and IRED activity.</title>
        <authorList>
            <person name="Marsaioli A.J."/>
            <person name="Bonatto J.M.C."/>
            <person name="Reis Junior O."/>
        </authorList>
    </citation>
    <scope>NUCLEOTIDE SEQUENCE</scope>
    <source>
        <strain evidence="2">30M1</strain>
    </source>
</reference>
<evidence type="ECO:0000313" key="3">
    <source>
        <dbReference type="Proteomes" id="UP000801428"/>
    </source>
</evidence>
<evidence type="ECO:0000256" key="1">
    <source>
        <dbReference type="SAM" id="MobiDB-lite"/>
    </source>
</evidence>
<protein>
    <submittedName>
        <fullName evidence="2">Uncharacterized protein</fullName>
    </submittedName>
</protein>
<feature type="compositionally biased region" description="Polar residues" evidence="1">
    <location>
        <begin position="139"/>
        <end position="159"/>
    </location>
</feature>
<accession>A0A9P4T6U8</accession>
<dbReference type="Proteomes" id="UP000801428">
    <property type="component" value="Unassembled WGS sequence"/>
</dbReference>
<dbReference type="AlphaFoldDB" id="A0A9P4T6U8"/>
<dbReference type="EMBL" id="SWKU01000028">
    <property type="protein sequence ID" value="KAF2996182.1"/>
    <property type="molecule type" value="Genomic_DNA"/>
</dbReference>
<feature type="compositionally biased region" description="Basic residues" evidence="1">
    <location>
        <begin position="163"/>
        <end position="173"/>
    </location>
</feature>
<evidence type="ECO:0000313" key="2">
    <source>
        <dbReference type="EMBL" id="KAF2996182.1"/>
    </source>
</evidence>
<organism evidence="2 3">
    <name type="scientific">Curvularia kusanoi</name>
    <name type="common">Cochliobolus kusanoi</name>
    <dbReference type="NCBI Taxonomy" id="90978"/>
    <lineage>
        <taxon>Eukaryota</taxon>
        <taxon>Fungi</taxon>
        <taxon>Dikarya</taxon>
        <taxon>Ascomycota</taxon>
        <taxon>Pezizomycotina</taxon>
        <taxon>Dothideomycetes</taxon>
        <taxon>Pleosporomycetidae</taxon>
        <taxon>Pleosporales</taxon>
        <taxon>Pleosporineae</taxon>
        <taxon>Pleosporaceae</taxon>
        <taxon>Curvularia</taxon>
    </lineage>
</organism>
<feature type="region of interest" description="Disordered" evidence="1">
    <location>
        <begin position="139"/>
        <end position="173"/>
    </location>
</feature>
<sequence>MSTHSEEPGDFCYRITRNANGHLEFNPPEHSKELRDALYFRFPSQHDYKSWIQKAILQFLGYSDTEVDKLEYFLNRNDVGDLEFTPKGGTTDLRDALHYHFPEEKDQESRIRRAIVAYHHRKATTTSLYGTLVERTDTASSEGSVRTLTRQGSTSSSKAPSAHGRKLRRRNNTRRKFNAIERKQIADVRGHVCSMHKQQRTKCDPYVCEDNDLHEEYIAKRKLETERREIAHAARCLDSNSVLGNRIMIGDSNFQPYNKPNFYASHPDLHASYRNLDATSTGYLATYPANASFCSLPNARPYLPAPGEADGYYQDTLANPPFLPSNGYQTPQDIPNIDQSVGNIINGDLNFDALPNNDVWDWQDGMRHQSTGLSSVPDGSNPRPTKSGPLMALRKAFDRLFRTRRVVAEV</sequence>